<feature type="transmembrane region" description="Helical" evidence="18">
    <location>
        <begin position="123"/>
        <end position="142"/>
    </location>
</feature>
<evidence type="ECO:0000256" key="15">
    <source>
        <dbReference type="ARBA" id="ARBA00032637"/>
    </source>
</evidence>
<dbReference type="GO" id="GO:0005524">
    <property type="term" value="F:ATP binding"/>
    <property type="evidence" value="ECO:0007669"/>
    <property type="project" value="UniProtKB-KW"/>
</dbReference>
<evidence type="ECO:0000256" key="17">
    <source>
        <dbReference type="RuleBase" id="RU000405"/>
    </source>
</evidence>
<comment type="similarity">
    <text evidence="17">Belongs to the adenylyl cyclase class-4/guanylyl cyclase family.</text>
</comment>
<evidence type="ECO:0000256" key="4">
    <source>
        <dbReference type="ARBA" id="ARBA00021420"/>
    </source>
</evidence>
<comment type="subunit">
    <text evidence="16">Homodimer. Can also exist as monomer.</text>
</comment>
<evidence type="ECO:0000256" key="16">
    <source>
        <dbReference type="ARBA" id="ARBA00064436"/>
    </source>
</evidence>
<dbReference type="InterPro" id="IPR001054">
    <property type="entry name" value="A/G_cyclase"/>
</dbReference>
<organism evidence="20 21">
    <name type="scientific">Ramlibacter albus</name>
    <dbReference type="NCBI Taxonomy" id="2079448"/>
    <lineage>
        <taxon>Bacteria</taxon>
        <taxon>Pseudomonadati</taxon>
        <taxon>Pseudomonadota</taxon>
        <taxon>Betaproteobacteria</taxon>
        <taxon>Burkholderiales</taxon>
        <taxon>Comamonadaceae</taxon>
        <taxon>Ramlibacter</taxon>
    </lineage>
</organism>
<keyword evidence="12 18" id="KW-0472">Membrane</keyword>
<dbReference type="GO" id="GO:0005886">
    <property type="term" value="C:plasma membrane"/>
    <property type="evidence" value="ECO:0007669"/>
    <property type="project" value="UniProtKB-ARBA"/>
</dbReference>
<evidence type="ECO:0000256" key="7">
    <source>
        <dbReference type="ARBA" id="ARBA00022741"/>
    </source>
</evidence>
<keyword evidence="10 18" id="KW-1133">Transmembrane helix</keyword>
<dbReference type="GO" id="GO:0004016">
    <property type="term" value="F:adenylate cyclase activity"/>
    <property type="evidence" value="ECO:0007669"/>
    <property type="project" value="UniProtKB-EC"/>
</dbReference>
<keyword evidence="7" id="KW-0547">Nucleotide-binding</keyword>
<dbReference type="RefSeq" id="WP_187079803.1">
    <property type="nucleotide sequence ID" value="NZ_JACORU010000001.1"/>
</dbReference>
<comment type="catalytic activity">
    <reaction evidence="1">
        <text>ATP = 3',5'-cyclic AMP + diphosphate</text>
        <dbReference type="Rhea" id="RHEA:15389"/>
        <dbReference type="ChEBI" id="CHEBI:30616"/>
        <dbReference type="ChEBI" id="CHEBI:33019"/>
        <dbReference type="ChEBI" id="CHEBI:58165"/>
        <dbReference type="EC" id="4.6.1.1"/>
    </reaction>
</comment>
<comment type="subcellular location">
    <subcellularLocation>
        <location evidence="2">Membrane</location>
    </subcellularLocation>
</comment>
<dbReference type="SUPFAM" id="SSF55073">
    <property type="entry name" value="Nucleotide cyclase"/>
    <property type="match status" value="1"/>
</dbReference>
<evidence type="ECO:0000256" key="3">
    <source>
        <dbReference type="ARBA" id="ARBA00012201"/>
    </source>
</evidence>
<dbReference type="PANTHER" id="PTHR11920:SF335">
    <property type="entry name" value="GUANYLATE CYCLASE"/>
    <property type="match status" value="1"/>
</dbReference>
<dbReference type="InterPro" id="IPR029787">
    <property type="entry name" value="Nucleotide_cyclase"/>
</dbReference>
<dbReference type="SMART" id="SM00044">
    <property type="entry name" value="CYCc"/>
    <property type="match status" value="1"/>
</dbReference>
<proteinExistence type="inferred from homology"/>
<dbReference type="EMBL" id="JACORU010000001">
    <property type="protein sequence ID" value="MBC5763349.1"/>
    <property type="molecule type" value="Genomic_DNA"/>
</dbReference>
<evidence type="ECO:0000256" key="10">
    <source>
        <dbReference type="ARBA" id="ARBA00022989"/>
    </source>
</evidence>
<keyword evidence="21" id="KW-1185">Reference proteome</keyword>
<evidence type="ECO:0000259" key="19">
    <source>
        <dbReference type="PROSITE" id="PS50125"/>
    </source>
</evidence>
<keyword evidence="11" id="KW-0115">cAMP biosynthesis</keyword>
<feature type="transmembrane region" description="Helical" evidence="18">
    <location>
        <begin position="69"/>
        <end position="86"/>
    </location>
</feature>
<keyword evidence="8" id="KW-0067">ATP-binding</keyword>
<evidence type="ECO:0000256" key="12">
    <source>
        <dbReference type="ARBA" id="ARBA00023136"/>
    </source>
</evidence>
<reference evidence="20" key="1">
    <citation type="submission" date="2020-08" db="EMBL/GenBank/DDBJ databases">
        <title>Ramlibacter sp. GTP1 16S ribosomal RNA gene genome sequencing and assembly.</title>
        <authorList>
            <person name="Kang M."/>
        </authorList>
    </citation>
    <scope>NUCLEOTIDE SEQUENCE</scope>
    <source>
        <strain evidence="20">GTP1</strain>
    </source>
</reference>
<dbReference type="PANTHER" id="PTHR11920">
    <property type="entry name" value="GUANYLYL CYCLASE"/>
    <property type="match status" value="1"/>
</dbReference>
<dbReference type="PROSITE" id="PS00452">
    <property type="entry name" value="GUANYLATE_CYCLASE_1"/>
    <property type="match status" value="1"/>
</dbReference>
<dbReference type="FunFam" id="3.30.70.1230:FF:000033">
    <property type="entry name" value="Adenylate cyclase"/>
    <property type="match status" value="1"/>
</dbReference>
<dbReference type="GO" id="GO:0035556">
    <property type="term" value="P:intracellular signal transduction"/>
    <property type="evidence" value="ECO:0007669"/>
    <property type="project" value="InterPro"/>
</dbReference>
<gene>
    <name evidence="20" type="ORF">H8R02_02720</name>
</gene>
<keyword evidence="6" id="KW-0479">Metal-binding</keyword>
<evidence type="ECO:0000256" key="18">
    <source>
        <dbReference type="SAM" id="Phobius"/>
    </source>
</evidence>
<feature type="domain" description="Guanylate cyclase" evidence="19">
    <location>
        <begin position="248"/>
        <end position="375"/>
    </location>
</feature>
<evidence type="ECO:0000313" key="20">
    <source>
        <dbReference type="EMBL" id="MBC5763349.1"/>
    </source>
</evidence>
<dbReference type="GO" id="GO:0046872">
    <property type="term" value="F:metal ion binding"/>
    <property type="evidence" value="ECO:0007669"/>
    <property type="project" value="UniProtKB-KW"/>
</dbReference>
<evidence type="ECO:0000256" key="9">
    <source>
        <dbReference type="ARBA" id="ARBA00022842"/>
    </source>
</evidence>
<evidence type="ECO:0000256" key="1">
    <source>
        <dbReference type="ARBA" id="ARBA00001593"/>
    </source>
</evidence>
<feature type="transmembrane region" description="Helical" evidence="18">
    <location>
        <begin position="37"/>
        <end position="57"/>
    </location>
</feature>
<feature type="transmembrane region" description="Helical" evidence="18">
    <location>
        <begin position="149"/>
        <end position="167"/>
    </location>
</feature>
<dbReference type="Pfam" id="PF00211">
    <property type="entry name" value="Guanylate_cyc"/>
    <property type="match status" value="1"/>
</dbReference>
<dbReference type="CDD" id="cd07302">
    <property type="entry name" value="CHD"/>
    <property type="match status" value="1"/>
</dbReference>
<dbReference type="EC" id="4.6.1.1" evidence="3"/>
<dbReference type="Gene3D" id="3.30.70.1230">
    <property type="entry name" value="Nucleotide cyclase"/>
    <property type="match status" value="1"/>
</dbReference>
<keyword evidence="9" id="KW-0460">Magnesium</keyword>
<dbReference type="PROSITE" id="PS50125">
    <property type="entry name" value="GUANYLATE_CYCLASE_2"/>
    <property type="match status" value="1"/>
</dbReference>
<keyword evidence="13 17" id="KW-0456">Lyase</keyword>
<comment type="caution">
    <text evidence="20">The sequence shown here is derived from an EMBL/GenBank/DDBJ whole genome shotgun (WGS) entry which is preliminary data.</text>
</comment>
<evidence type="ECO:0000256" key="2">
    <source>
        <dbReference type="ARBA" id="ARBA00004370"/>
    </source>
</evidence>
<dbReference type="Proteomes" id="UP000596827">
    <property type="component" value="Unassembled WGS sequence"/>
</dbReference>
<evidence type="ECO:0000256" key="11">
    <source>
        <dbReference type="ARBA" id="ARBA00022998"/>
    </source>
</evidence>
<feature type="transmembrane region" description="Helical" evidence="18">
    <location>
        <begin position="98"/>
        <end position="117"/>
    </location>
</feature>
<evidence type="ECO:0000256" key="6">
    <source>
        <dbReference type="ARBA" id="ARBA00022723"/>
    </source>
</evidence>
<evidence type="ECO:0000256" key="13">
    <source>
        <dbReference type="ARBA" id="ARBA00023239"/>
    </source>
</evidence>
<accession>A0A923M610</accession>
<dbReference type="AlphaFoldDB" id="A0A923M610"/>
<sequence>MGTDVSLDRFTLRFKDAALERSFREAEDDKSVRTMRFGTLVGALLFVFACLSLAVIPEPLRHLLNWADVWVSGVVVTVACVLVYGVTFTRPFQAHPQVALAALCASASGWLASGLRHLEPDFVANRGFMFLVLHTFTIYSLLRMRLLPALAAGWGSLVLYVAAMKYWHVIGDMYLVRQVFWLAACNVWGSVICYQVERSLRREYASALQVQRERERADGLLLNILPAPIAERLKSSRERIAEHADPVTVLFADIVGFTPLSARKKPAELVELLDEVFTGFDELAAEHGLEKIKTIGDAYMAVAGLPHAQPDHAMRAARMALAMVEHVERAAQTAGEPLQVRIGMHTGAVVAGVIGRSKFSYDLWGDTVNTASRMESSGVPGAVHCTQATARHLDGDFAVRSRGPVEVKGKGTMETFLVLGAA</sequence>
<evidence type="ECO:0000256" key="14">
    <source>
        <dbReference type="ARBA" id="ARBA00032597"/>
    </source>
</evidence>
<keyword evidence="5 18" id="KW-0812">Transmembrane</keyword>
<evidence type="ECO:0000256" key="8">
    <source>
        <dbReference type="ARBA" id="ARBA00022840"/>
    </source>
</evidence>
<name>A0A923M610_9BURK</name>
<dbReference type="GO" id="GO:0006171">
    <property type="term" value="P:cAMP biosynthetic process"/>
    <property type="evidence" value="ECO:0007669"/>
    <property type="project" value="UniProtKB-KW"/>
</dbReference>
<evidence type="ECO:0000313" key="21">
    <source>
        <dbReference type="Proteomes" id="UP000596827"/>
    </source>
</evidence>
<protein>
    <recommendedName>
        <fullName evidence="4">Adenylate cyclase</fullName>
        <ecNumber evidence="3">4.6.1.1</ecNumber>
    </recommendedName>
    <alternativeName>
        <fullName evidence="14">ATP pyrophosphate-lyase</fullName>
    </alternativeName>
    <alternativeName>
        <fullName evidence="15">Adenylyl cyclase</fullName>
    </alternativeName>
</protein>
<evidence type="ECO:0000256" key="5">
    <source>
        <dbReference type="ARBA" id="ARBA00022692"/>
    </source>
</evidence>
<dbReference type="InterPro" id="IPR018297">
    <property type="entry name" value="A/G_cyclase_CS"/>
</dbReference>
<dbReference type="InterPro" id="IPR050401">
    <property type="entry name" value="Cyclic_nucleotide_synthase"/>
</dbReference>